<dbReference type="CDD" id="cd01763">
    <property type="entry name" value="Ubl_SUMO_like"/>
    <property type="match status" value="1"/>
</dbReference>
<dbReference type="Gramene" id="TraesPARA_EIv1.0_0200080.1">
    <property type="protein sequence ID" value="TraesPARA_EIv1.0_0200080.1.CDS1"/>
    <property type="gene ID" value="TraesPARA_EIv1.0_0200080"/>
</dbReference>
<dbReference type="GO" id="GO:0005634">
    <property type="term" value="C:nucleus"/>
    <property type="evidence" value="ECO:0000318"/>
    <property type="project" value="GO_Central"/>
</dbReference>
<dbReference type="GO" id="GO:0031386">
    <property type="term" value="F:protein tag activity"/>
    <property type="evidence" value="ECO:0000318"/>
    <property type="project" value="GO_Central"/>
</dbReference>
<dbReference type="PANTHER" id="PTHR10562">
    <property type="entry name" value="SMALL UBIQUITIN-RELATED MODIFIER"/>
    <property type="match status" value="1"/>
</dbReference>
<evidence type="ECO:0000313" key="1">
    <source>
        <dbReference type="EnsemblPlants" id="TraesCS1B02G370200.1.cds1"/>
    </source>
</evidence>
<protein>
    <recommendedName>
        <fullName evidence="3">Ubiquitin-like domain-containing protein</fullName>
    </recommendedName>
</protein>
<evidence type="ECO:0008006" key="3">
    <source>
        <dbReference type="Google" id="ProtNLM"/>
    </source>
</evidence>
<organism evidence="1">
    <name type="scientific">Triticum aestivum</name>
    <name type="common">Wheat</name>
    <dbReference type="NCBI Taxonomy" id="4565"/>
    <lineage>
        <taxon>Eukaryota</taxon>
        <taxon>Viridiplantae</taxon>
        <taxon>Streptophyta</taxon>
        <taxon>Embryophyta</taxon>
        <taxon>Tracheophyta</taxon>
        <taxon>Spermatophyta</taxon>
        <taxon>Magnoliopsida</taxon>
        <taxon>Liliopsida</taxon>
        <taxon>Poales</taxon>
        <taxon>Poaceae</taxon>
        <taxon>BOP clade</taxon>
        <taxon>Pooideae</taxon>
        <taxon>Triticodae</taxon>
        <taxon>Triticeae</taxon>
        <taxon>Triticinae</taxon>
        <taxon>Triticum</taxon>
    </lineage>
</organism>
<dbReference type="Gramene" id="TraesCS1B02G370200.1">
    <property type="protein sequence ID" value="TraesCS1B02G370200.1.cds1"/>
    <property type="gene ID" value="TraesCS1B02G370200"/>
</dbReference>
<dbReference type="STRING" id="4565.A0A3B5Z3G0"/>
<sequence>MEAMSPPGSGREKVDSKAAVKPQMLTIKVVGQEKVVHHTMRMTDKLKVLMDVWYHKVPNVTYGTGVFLYDGLRVRRNMTPVGLEMEDGDMLDFFEHMDGGAGPFIVGSM</sequence>
<dbReference type="Gramene" id="TraesRN1B0101034500.1">
    <property type="protein sequence ID" value="TraesRN1B0101034500.1"/>
    <property type="gene ID" value="TraesRN1B0101034500"/>
</dbReference>
<dbReference type="Gramene" id="TraesLACUn03G04504720.1">
    <property type="protein sequence ID" value="TraesLACUn03G04504720.1.CDS1"/>
    <property type="gene ID" value="TraesLACUn03G04504720"/>
</dbReference>
<dbReference type="EnsemblPlants" id="TraesCS1B02G370200.1">
    <property type="protein sequence ID" value="TraesCS1B02G370200.1.cds1"/>
    <property type="gene ID" value="TraesCS1B02G370200"/>
</dbReference>
<dbReference type="Gramene" id="TraesMAC1B03G00363030.1">
    <property type="protein sequence ID" value="TraesMAC1B03G00363030.1.CDS1"/>
    <property type="gene ID" value="TraesMAC1B03G00363030"/>
</dbReference>
<dbReference type="Proteomes" id="UP000019116">
    <property type="component" value="Chromosome 1B"/>
</dbReference>
<name>A0A3B5Z3G0_WHEAT</name>
<dbReference type="SMR" id="A0A3B5Z3G0"/>
<dbReference type="Gramene" id="TraesLDM1B03G00362650.1">
    <property type="protein sequence ID" value="TraesLDM1B03G00362650.1.CDS1"/>
    <property type="gene ID" value="TraesLDM1B03G00362650"/>
</dbReference>
<dbReference type="Gramene" id="TraesJUL1B03G00362720.1">
    <property type="protein sequence ID" value="TraesJUL1B03G00362720.1.CDS1"/>
    <property type="gene ID" value="TraesJUL1B03G00362720"/>
</dbReference>
<dbReference type="Gramene" id="TraesARI1B03G00366240.1">
    <property type="protein sequence ID" value="TraesARI1B03G00366240.1.CDS1"/>
    <property type="gene ID" value="TraesARI1B03G00366240"/>
</dbReference>
<dbReference type="Gramene" id="TraesCS1B03G1008700.1">
    <property type="protein sequence ID" value="TraesCS1B03G1008700.1.CDS1"/>
    <property type="gene ID" value="TraesCS1B03G1008700"/>
</dbReference>
<dbReference type="SUPFAM" id="SSF54236">
    <property type="entry name" value="Ubiquitin-like"/>
    <property type="match status" value="1"/>
</dbReference>
<dbReference type="GO" id="GO:0016925">
    <property type="term" value="P:protein sumoylation"/>
    <property type="evidence" value="ECO:0000318"/>
    <property type="project" value="GO_Central"/>
</dbReference>
<dbReference type="Gramene" id="TraesNOR1B03G00365940.1">
    <property type="protein sequence ID" value="TraesNOR1B03G00365940.1.CDS1"/>
    <property type="gene ID" value="TraesNOR1B03G00365940"/>
</dbReference>
<dbReference type="AlphaFoldDB" id="A0A3B5Z3G0"/>
<reference evidence="1" key="1">
    <citation type="submission" date="2018-08" db="EMBL/GenBank/DDBJ databases">
        <authorList>
            <person name="Rossello M."/>
        </authorList>
    </citation>
    <scope>NUCLEOTIDE SEQUENCE [LARGE SCALE GENOMIC DNA]</scope>
    <source>
        <strain evidence="1">cv. Chinese Spring</strain>
    </source>
</reference>
<proteinExistence type="predicted"/>
<reference evidence="1" key="2">
    <citation type="submission" date="2018-10" db="UniProtKB">
        <authorList>
            <consortium name="EnsemblPlants"/>
        </authorList>
    </citation>
    <scope>IDENTIFICATION</scope>
</reference>
<dbReference type="Gene3D" id="3.10.20.90">
    <property type="entry name" value="Phosphatidylinositol 3-kinase Catalytic Subunit, Chain A, domain 1"/>
    <property type="match status" value="1"/>
</dbReference>
<keyword evidence="2" id="KW-1185">Reference proteome</keyword>
<accession>A0A3B5Z3G0</accession>
<dbReference type="Gramene" id="TraesSYM1B03G00368540.1">
    <property type="protein sequence ID" value="TraesSYM1B03G00368540.1.CDS1"/>
    <property type="gene ID" value="TraesSYM1B03G00368540"/>
</dbReference>
<dbReference type="InterPro" id="IPR029071">
    <property type="entry name" value="Ubiquitin-like_domsf"/>
</dbReference>
<dbReference type="GO" id="GO:0044389">
    <property type="term" value="F:ubiquitin-like protein ligase binding"/>
    <property type="evidence" value="ECO:0000318"/>
    <property type="project" value="GO_Central"/>
</dbReference>
<evidence type="ECO:0000313" key="2">
    <source>
        <dbReference type="Proteomes" id="UP000019116"/>
    </source>
</evidence>
<dbReference type="Gramene" id="TraesSTA1B03G00361140.1">
    <property type="protein sequence ID" value="TraesSTA1B03G00361140.1.CDS1"/>
    <property type="gene ID" value="TraesSTA1B03G00361140"/>
</dbReference>
<dbReference type="Gramene" id="TraesJAG1B03G00361530.1">
    <property type="protein sequence ID" value="TraesJAG1B03G00361530.1.CDS1"/>
    <property type="gene ID" value="TraesJAG1B03G00361530"/>
</dbReference>